<sequence>MTESRLPRDDIAAAMAARRELGPEYDDAFVDAVVARLHEAMDVRPAAPAPAPPRPSSGDRGVTSLQVFSIVAAIPLTGIAAGTSGLPGLIVAWVGLVLLNVAFALRRP</sequence>
<organism evidence="2 3">
    <name type="scientific">Thermomonospora umbrina</name>
    <dbReference type="NCBI Taxonomy" id="111806"/>
    <lineage>
        <taxon>Bacteria</taxon>
        <taxon>Bacillati</taxon>
        <taxon>Actinomycetota</taxon>
        <taxon>Actinomycetes</taxon>
        <taxon>Streptosporangiales</taxon>
        <taxon>Thermomonosporaceae</taxon>
        <taxon>Thermomonospora</taxon>
    </lineage>
</organism>
<dbReference type="EMBL" id="QTTT01000001">
    <property type="protein sequence ID" value="REF01180.1"/>
    <property type="molecule type" value="Genomic_DNA"/>
</dbReference>
<proteinExistence type="predicted"/>
<reference evidence="2 3" key="1">
    <citation type="submission" date="2018-08" db="EMBL/GenBank/DDBJ databases">
        <title>Sequencing the genomes of 1000 actinobacteria strains.</title>
        <authorList>
            <person name="Klenk H.-P."/>
        </authorList>
    </citation>
    <scope>NUCLEOTIDE SEQUENCE [LARGE SCALE GENOMIC DNA]</scope>
    <source>
        <strain evidence="2 3">DSM 43927</strain>
    </source>
</reference>
<keyword evidence="1" id="KW-0472">Membrane</keyword>
<feature type="transmembrane region" description="Helical" evidence="1">
    <location>
        <begin position="62"/>
        <end position="80"/>
    </location>
</feature>
<protein>
    <submittedName>
        <fullName evidence="2">Uncharacterized protein</fullName>
    </submittedName>
</protein>
<evidence type="ECO:0000313" key="3">
    <source>
        <dbReference type="Proteomes" id="UP000256661"/>
    </source>
</evidence>
<feature type="transmembrane region" description="Helical" evidence="1">
    <location>
        <begin position="86"/>
        <end position="105"/>
    </location>
</feature>
<dbReference type="AlphaFoldDB" id="A0A3D9SZ11"/>
<keyword evidence="3" id="KW-1185">Reference proteome</keyword>
<evidence type="ECO:0000256" key="1">
    <source>
        <dbReference type="SAM" id="Phobius"/>
    </source>
</evidence>
<comment type="caution">
    <text evidence="2">The sequence shown here is derived from an EMBL/GenBank/DDBJ whole genome shotgun (WGS) entry which is preliminary data.</text>
</comment>
<keyword evidence="1" id="KW-1133">Transmembrane helix</keyword>
<keyword evidence="1" id="KW-0812">Transmembrane</keyword>
<accession>A0A3D9SZ11</accession>
<dbReference type="RefSeq" id="WP_116026246.1">
    <property type="nucleotide sequence ID" value="NZ_QTTT01000001.1"/>
</dbReference>
<gene>
    <name evidence="2" type="ORF">DFJ69_6780</name>
</gene>
<dbReference type="Proteomes" id="UP000256661">
    <property type="component" value="Unassembled WGS sequence"/>
</dbReference>
<dbReference type="OrthoDB" id="3854538at2"/>
<evidence type="ECO:0000313" key="2">
    <source>
        <dbReference type="EMBL" id="REF01180.1"/>
    </source>
</evidence>
<name>A0A3D9SZ11_9ACTN</name>